<feature type="region of interest" description="Disordered" evidence="1">
    <location>
        <begin position="201"/>
        <end position="220"/>
    </location>
</feature>
<dbReference type="AlphaFoldDB" id="A0A380S7A8"/>
<dbReference type="InterPro" id="IPR025449">
    <property type="entry name" value="JetB"/>
</dbReference>
<dbReference type="EMBL" id="UHJL01000002">
    <property type="protein sequence ID" value="SUQ24371.1"/>
    <property type="molecule type" value="Genomic_DNA"/>
</dbReference>
<evidence type="ECO:0000256" key="1">
    <source>
        <dbReference type="SAM" id="MobiDB-lite"/>
    </source>
</evidence>
<dbReference type="Pfam" id="PF13835">
    <property type="entry name" value="DUF4194"/>
    <property type="match status" value="1"/>
</dbReference>
<proteinExistence type="predicted"/>
<accession>A0A380S7A8</accession>
<name>A0A380S7A8_FIBSU</name>
<organism evidence="2 3">
    <name type="scientific">Fibrobacter succinogenes</name>
    <name type="common">Bacteroides succinogenes</name>
    <dbReference type="NCBI Taxonomy" id="833"/>
    <lineage>
        <taxon>Bacteria</taxon>
        <taxon>Pseudomonadati</taxon>
        <taxon>Fibrobacterota</taxon>
        <taxon>Fibrobacteria</taxon>
        <taxon>Fibrobacterales</taxon>
        <taxon>Fibrobacteraceae</taxon>
        <taxon>Fibrobacter</taxon>
    </lineage>
</organism>
<evidence type="ECO:0000313" key="3">
    <source>
        <dbReference type="Proteomes" id="UP000255423"/>
    </source>
</evidence>
<evidence type="ECO:0000313" key="2">
    <source>
        <dbReference type="EMBL" id="SUQ24371.1"/>
    </source>
</evidence>
<dbReference type="RefSeq" id="WP_109572880.1">
    <property type="nucleotide sequence ID" value="NZ_UHJL01000002.1"/>
</dbReference>
<sequence>MFEDFLETDGQREKFRSIANRLLNSCFIVKNKQGTNKESRSDYFFIMQHKKEFNDFFEMLNYEVLYDEIQCVIGLKNLQGTGRIQLNKIESILLLILRVLFLQKKNDLNQQSDDIVVTMQEINDKYATLDVKNKPNLDKITEINFVRLFKRFNLIDNLDRDVNQSDARIVIYPSILMAVPVENVNSYYEKMESRLAQYKGDVVNGTESDDEEVPDETSIG</sequence>
<gene>
    <name evidence="2" type="ORF">SAMN05661053_1771</name>
</gene>
<feature type="compositionally biased region" description="Acidic residues" evidence="1">
    <location>
        <begin position="207"/>
        <end position="220"/>
    </location>
</feature>
<protein>
    <recommendedName>
        <fullName evidence="4">DUF4194 domain-containing protein</fullName>
    </recommendedName>
</protein>
<dbReference type="Proteomes" id="UP000255423">
    <property type="component" value="Unassembled WGS sequence"/>
</dbReference>
<reference evidence="2 3" key="1">
    <citation type="submission" date="2017-08" db="EMBL/GenBank/DDBJ databases">
        <authorList>
            <person name="de Groot N.N."/>
        </authorList>
    </citation>
    <scope>NUCLEOTIDE SEQUENCE [LARGE SCALE GENOMIC DNA]</scope>
    <source>
        <strain evidence="2 3">HM2</strain>
    </source>
</reference>
<evidence type="ECO:0008006" key="4">
    <source>
        <dbReference type="Google" id="ProtNLM"/>
    </source>
</evidence>